<dbReference type="STRING" id="633194.SAMN05421759_11040"/>
<gene>
    <name evidence="1" type="ORF">SAMN05421759_11040</name>
</gene>
<sequence length="40" mass="4082">MARKILIADAPHTGFTAIRGGGVLDRTALVTRDTALSSAG</sequence>
<dbReference type="EMBL" id="FTOQ01000010">
    <property type="protein sequence ID" value="SIT01597.1"/>
    <property type="molecule type" value="Genomic_DNA"/>
</dbReference>
<dbReference type="AlphaFoldDB" id="A0A1N7NTF6"/>
<evidence type="ECO:0000313" key="2">
    <source>
        <dbReference type="Proteomes" id="UP000186684"/>
    </source>
</evidence>
<evidence type="ECO:0000313" key="1">
    <source>
        <dbReference type="EMBL" id="SIT01597.1"/>
    </source>
</evidence>
<keyword evidence="2" id="KW-1185">Reference proteome</keyword>
<protein>
    <submittedName>
        <fullName evidence="1">Uncharacterized protein</fullName>
    </submittedName>
</protein>
<name>A0A1N7NTF6_9RHOB</name>
<accession>A0A1N7NTF6</accession>
<dbReference type="Proteomes" id="UP000186684">
    <property type="component" value="Unassembled WGS sequence"/>
</dbReference>
<proteinExistence type="predicted"/>
<reference evidence="2" key="1">
    <citation type="submission" date="2017-01" db="EMBL/GenBank/DDBJ databases">
        <authorList>
            <person name="Varghese N."/>
            <person name="Submissions S."/>
        </authorList>
    </citation>
    <scope>NUCLEOTIDE SEQUENCE [LARGE SCALE GENOMIC DNA]</scope>
    <source>
        <strain evidence="2">DSM 29430</strain>
    </source>
</reference>
<organism evidence="1 2">
    <name type="scientific">Roseivivax lentus</name>
    <dbReference type="NCBI Taxonomy" id="633194"/>
    <lineage>
        <taxon>Bacteria</taxon>
        <taxon>Pseudomonadati</taxon>
        <taxon>Pseudomonadota</taxon>
        <taxon>Alphaproteobacteria</taxon>
        <taxon>Rhodobacterales</taxon>
        <taxon>Roseobacteraceae</taxon>
        <taxon>Roseivivax</taxon>
    </lineage>
</organism>